<keyword evidence="6" id="KW-0540">Nuclease</keyword>
<accession>A0ABR9W1F7</accession>
<keyword evidence="7" id="KW-1185">Reference proteome</keyword>
<name>A0ABR9W1F7_9MICO</name>
<evidence type="ECO:0000256" key="4">
    <source>
        <dbReference type="ARBA" id="ARBA00038652"/>
    </source>
</evidence>
<gene>
    <name evidence="6" type="ORF">IOE58_08765</name>
</gene>
<sequence>MKSTCNPCPGWLDAIPSNWEIIPAKAAFLERRQRSRTTDVHLTPSQKFGILPQEEYMRITGTRVVLNLEGQDNMKHVEANDFVIHLRSFQGGIEWSSLPGKVSMAYTVLSPRGRNVLPAYYRWTLKSLAYIRELSSTTDQLRDGQSIKYSTFAKVPLPLPPLDEQRAIADYLDHETVQIDALVEKQEELAATLRERRRSVVDRELDSGSLGHTRLKNLLDRNDGGVWGEDAARSEGTVVLRSTEQTVDGRWRIEDPARRSLTAKEFKAALLEVGDLLVTKTSGSSKHIGKTTLVDEHVSSMSACFGNFMQRLRARSGTSPKFLWYCLNSRAVREQFDLLSTTSTGLSNLNGSTIGSVLVPLHPESKQYEIVDHLDEQTSRIDTLIAKAEEHIALANERRSALITAAVTGQIDVRTAAQKAS</sequence>
<dbReference type="Proteomes" id="UP000644727">
    <property type="component" value="Unassembled WGS sequence"/>
</dbReference>
<evidence type="ECO:0000259" key="5">
    <source>
        <dbReference type="Pfam" id="PF01420"/>
    </source>
</evidence>
<dbReference type="InterPro" id="IPR044946">
    <property type="entry name" value="Restrct_endonuc_typeI_TRD_sf"/>
</dbReference>
<comment type="subunit">
    <text evidence="4">The methyltransferase is composed of M and S polypeptides.</text>
</comment>
<dbReference type="EMBL" id="JADEYR010000008">
    <property type="protein sequence ID" value="MBE9404271.1"/>
    <property type="molecule type" value="Genomic_DNA"/>
</dbReference>
<dbReference type="GO" id="GO:0004519">
    <property type="term" value="F:endonuclease activity"/>
    <property type="evidence" value="ECO:0007669"/>
    <property type="project" value="UniProtKB-KW"/>
</dbReference>
<protein>
    <submittedName>
        <fullName evidence="6">Restriction endonuclease subunit S</fullName>
    </submittedName>
</protein>
<evidence type="ECO:0000256" key="2">
    <source>
        <dbReference type="ARBA" id="ARBA00022747"/>
    </source>
</evidence>
<dbReference type="Gene3D" id="3.90.220.20">
    <property type="entry name" value="DNA methylase specificity domains"/>
    <property type="match status" value="2"/>
</dbReference>
<dbReference type="PANTHER" id="PTHR43140">
    <property type="entry name" value="TYPE-1 RESTRICTION ENZYME ECOKI SPECIFICITY PROTEIN"/>
    <property type="match status" value="1"/>
</dbReference>
<organism evidence="6 7">
    <name type="scientific">Brachybacterium epidermidis</name>
    <dbReference type="NCBI Taxonomy" id="2781983"/>
    <lineage>
        <taxon>Bacteria</taxon>
        <taxon>Bacillati</taxon>
        <taxon>Actinomycetota</taxon>
        <taxon>Actinomycetes</taxon>
        <taxon>Micrococcales</taxon>
        <taxon>Dermabacteraceae</taxon>
        <taxon>Brachybacterium</taxon>
    </lineage>
</organism>
<evidence type="ECO:0000256" key="1">
    <source>
        <dbReference type="ARBA" id="ARBA00010923"/>
    </source>
</evidence>
<dbReference type="InterPro" id="IPR000055">
    <property type="entry name" value="Restrct_endonuc_typeI_TRD"/>
</dbReference>
<evidence type="ECO:0000256" key="3">
    <source>
        <dbReference type="ARBA" id="ARBA00023125"/>
    </source>
</evidence>
<evidence type="ECO:0000313" key="6">
    <source>
        <dbReference type="EMBL" id="MBE9404271.1"/>
    </source>
</evidence>
<proteinExistence type="inferred from homology"/>
<dbReference type="SUPFAM" id="SSF116734">
    <property type="entry name" value="DNA methylase specificity domain"/>
    <property type="match status" value="2"/>
</dbReference>
<evidence type="ECO:0000313" key="7">
    <source>
        <dbReference type="Proteomes" id="UP000644727"/>
    </source>
</evidence>
<dbReference type="InterPro" id="IPR051212">
    <property type="entry name" value="Type-I_RE_S_subunit"/>
</dbReference>
<comment type="similarity">
    <text evidence="1">Belongs to the type-I restriction system S methylase family.</text>
</comment>
<comment type="caution">
    <text evidence="6">The sequence shown here is derived from an EMBL/GenBank/DDBJ whole genome shotgun (WGS) entry which is preliminary data.</text>
</comment>
<keyword evidence="6" id="KW-0255">Endonuclease</keyword>
<dbReference type="PANTHER" id="PTHR43140:SF1">
    <property type="entry name" value="TYPE I RESTRICTION ENZYME ECOKI SPECIFICITY SUBUNIT"/>
    <property type="match status" value="1"/>
</dbReference>
<keyword evidence="2" id="KW-0680">Restriction system</keyword>
<keyword evidence="3" id="KW-0238">DNA-binding</keyword>
<dbReference type="Pfam" id="PF01420">
    <property type="entry name" value="Methylase_S"/>
    <property type="match status" value="1"/>
</dbReference>
<keyword evidence="6" id="KW-0378">Hydrolase</keyword>
<feature type="domain" description="Type I restriction modification DNA specificity" evidence="5">
    <location>
        <begin position="66"/>
        <end position="180"/>
    </location>
</feature>
<reference evidence="6 7" key="1">
    <citation type="submission" date="2020-10" db="EMBL/GenBank/DDBJ databases">
        <title>Draft genome and description of Brachybacterium epidermidis sp nov.</title>
        <authorList>
            <person name="Boxberger M."/>
            <person name="La Scola B."/>
        </authorList>
    </citation>
    <scope>NUCLEOTIDE SEQUENCE [LARGE SCALE GENOMIC DNA]</scope>
    <source>
        <strain evidence="6 7">Marseille-Q2903</strain>
    </source>
</reference>